<dbReference type="OrthoDB" id="427096at2759"/>
<evidence type="ECO:0000313" key="5">
    <source>
        <dbReference type="Proteomes" id="UP000494256"/>
    </source>
</evidence>
<dbReference type="Pfam" id="PF03221">
    <property type="entry name" value="HTH_Tnp_Tc5"/>
    <property type="match status" value="1"/>
</dbReference>
<dbReference type="Proteomes" id="UP000494256">
    <property type="component" value="Unassembled WGS sequence"/>
</dbReference>
<keyword evidence="2" id="KW-0238">DNA-binding</keyword>
<dbReference type="Gene3D" id="1.10.10.60">
    <property type="entry name" value="Homeodomain-like"/>
    <property type="match status" value="1"/>
</dbReference>
<proteinExistence type="predicted"/>
<dbReference type="GO" id="GO:0003677">
    <property type="term" value="F:DNA binding"/>
    <property type="evidence" value="ECO:0007669"/>
    <property type="project" value="UniProtKB-KW"/>
</dbReference>
<dbReference type="EMBL" id="CADEBD010000286">
    <property type="protein sequence ID" value="CAB3229472.1"/>
    <property type="molecule type" value="Genomic_DNA"/>
</dbReference>
<dbReference type="SUPFAM" id="SSF46689">
    <property type="entry name" value="Homeodomain-like"/>
    <property type="match status" value="1"/>
</dbReference>
<evidence type="ECO:0000256" key="2">
    <source>
        <dbReference type="ARBA" id="ARBA00023125"/>
    </source>
</evidence>
<dbReference type="InterPro" id="IPR004875">
    <property type="entry name" value="DDE_SF_endonuclease_dom"/>
</dbReference>
<dbReference type="Pfam" id="PF03184">
    <property type="entry name" value="DDE_1"/>
    <property type="match status" value="1"/>
</dbReference>
<evidence type="ECO:0000256" key="1">
    <source>
        <dbReference type="ARBA" id="ARBA00004123"/>
    </source>
</evidence>
<dbReference type="PANTHER" id="PTHR19303">
    <property type="entry name" value="TRANSPOSON"/>
    <property type="match status" value="1"/>
</dbReference>
<dbReference type="InterPro" id="IPR050863">
    <property type="entry name" value="CenT-Element_Derived"/>
</dbReference>
<dbReference type="InterPro" id="IPR006600">
    <property type="entry name" value="HTH_CenpB_DNA-bd_dom"/>
</dbReference>
<comment type="caution">
    <text evidence="4">The sequence shown here is derived from an EMBL/GenBank/DDBJ whole genome shotgun (WGS) entry which is preliminary data.</text>
</comment>
<reference evidence="4 5" key="1">
    <citation type="submission" date="2020-04" db="EMBL/GenBank/DDBJ databases">
        <authorList>
            <person name="Wallbank WR R."/>
            <person name="Pardo Diaz C."/>
            <person name="Kozak K."/>
            <person name="Martin S."/>
            <person name="Jiggins C."/>
            <person name="Moest M."/>
            <person name="Warren A I."/>
            <person name="Byers J.R.P. K."/>
            <person name="Montejo-Kovacevich G."/>
            <person name="Yen C E."/>
        </authorList>
    </citation>
    <scope>NUCLEOTIDE SEQUENCE [LARGE SCALE GENOMIC DNA]</scope>
</reference>
<sequence>MAKMRKELKDSDTIITYGCSAHLLNLLSKDLENSSIKEHVVQIIKYFRNNHAANSLYKAEGGKALVLPSDIRWNTITDCFEVFVSEWQKLLKICEENRDVIDPVIRAKVENMVVKSAETKKIPIGGPILQEKAQRFAVELGHEEFRASNGWLQNFKKRNEVVFRKICGESGSVNEQVCDDWKDKLAELTTGYDPEDIFNADETGLFYKCLPDKTLSFKSDKCNGGKNSKLRLTVLLGTNCTGTYKLKPLIIGKYQKPRCFKNVNNLPTDYTSNHKAWMTSDAFCNWLKSLDKEMKKKNKKILMFIDNCTAYGEIPNLKNIKIKYLPPNTTSKLQPLDQGIIQSFKMHYRKEVVRRFLADVERQTPTTIDVLQAMWMIAKAWNLVTEKTIANCFKKSGFKVTCEDEEDDLPVAELARTWQRVQEELHLQETDFEDFVTFDNDLAICGELTDAEIVTSVLPVTNAEADEDEEEEGEIDEHNFTIKDAYNALNTIKSVFLKKGGLSDDVVKSITKLDCALDVITHTGAMEKLSLAEAKQRAERANWNIRLPAIAAETLEDSTAYVNEPDEDPIPGPSVSQDPWAAAIRSSYPDGEDNDLEGGIEGITIDPELDEIDEPHIDDIYFLAGQAEETQQHGYLRKSVRQVLARNKSLVVLLGDRRVQVDFILPPSSRLHRDCKRDN</sequence>
<protein>
    <recommendedName>
        <fullName evidence="3">HTH CENPB-type domain-containing protein</fullName>
    </recommendedName>
</protein>
<evidence type="ECO:0000313" key="4">
    <source>
        <dbReference type="EMBL" id="CAB3229472.1"/>
    </source>
</evidence>
<name>A0A8S0Z964_ARCPL</name>
<dbReference type="PANTHER" id="PTHR19303:SF73">
    <property type="entry name" value="PROTEIN PDC2"/>
    <property type="match status" value="1"/>
</dbReference>
<accession>A0A8S0Z964</accession>
<dbReference type="PROSITE" id="PS51253">
    <property type="entry name" value="HTH_CENPB"/>
    <property type="match status" value="1"/>
</dbReference>
<dbReference type="SMART" id="SM00674">
    <property type="entry name" value="CENPB"/>
    <property type="match status" value="1"/>
</dbReference>
<dbReference type="AlphaFoldDB" id="A0A8S0Z964"/>
<dbReference type="InterPro" id="IPR009057">
    <property type="entry name" value="Homeodomain-like_sf"/>
</dbReference>
<dbReference type="GO" id="GO:0005634">
    <property type="term" value="C:nucleus"/>
    <property type="evidence" value="ECO:0007669"/>
    <property type="project" value="UniProtKB-SubCell"/>
</dbReference>
<dbReference type="InterPro" id="IPR012337">
    <property type="entry name" value="RNaseH-like_sf"/>
</dbReference>
<dbReference type="SUPFAM" id="SSF53098">
    <property type="entry name" value="Ribonuclease H-like"/>
    <property type="match status" value="1"/>
</dbReference>
<gene>
    <name evidence="4" type="ORF">APLA_LOCUS4091</name>
</gene>
<feature type="domain" description="HTH CENPB-type" evidence="3">
    <location>
        <begin position="93"/>
        <end position="165"/>
    </location>
</feature>
<evidence type="ECO:0000259" key="3">
    <source>
        <dbReference type="PROSITE" id="PS51253"/>
    </source>
</evidence>
<organism evidence="4 5">
    <name type="scientific">Arctia plantaginis</name>
    <name type="common">Wood tiger moth</name>
    <name type="synonym">Phalaena plantaginis</name>
    <dbReference type="NCBI Taxonomy" id="874455"/>
    <lineage>
        <taxon>Eukaryota</taxon>
        <taxon>Metazoa</taxon>
        <taxon>Ecdysozoa</taxon>
        <taxon>Arthropoda</taxon>
        <taxon>Hexapoda</taxon>
        <taxon>Insecta</taxon>
        <taxon>Pterygota</taxon>
        <taxon>Neoptera</taxon>
        <taxon>Endopterygota</taxon>
        <taxon>Lepidoptera</taxon>
        <taxon>Glossata</taxon>
        <taxon>Ditrysia</taxon>
        <taxon>Noctuoidea</taxon>
        <taxon>Erebidae</taxon>
        <taxon>Arctiinae</taxon>
        <taxon>Arctia</taxon>
    </lineage>
</organism>
<comment type="subcellular location">
    <subcellularLocation>
        <location evidence="1">Nucleus</location>
    </subcellularLocation>
</comment>